<gene>
    <name evidence="2" type="ORF">BKG61_09560</name>
</gene>
<comment type="caution">
    <text evidence="2">The sequence shown here is derived from an EMBL/GenBank/DDBJ whole genome shotgun (WGS) entry which is preliminary data.</text>
</comment>
<feature type="domain" description="DUF4333" evidence="1">
    <location>
        <begin position="20"/>
        <end position="84"/>
    </location>
</feature>
<name>A0A1Q9WA20_9MYCO</name>
<protein>
    <recommendedName>
        <fullName evidence="1">DUF4333 domain-containing protein</fullName>
    </recommendedName>
</protein>
<sequence>MLLAVPALASCQFSVSAGQPDYEKLENAIADTLNATYEKISSQVSGVECPRQAEAPKKGDTFICKADLEGEDVRVQATLTDDDGNVDYRTMDTVYDLQALAVELSGNISADRGFEVTVSCGDGLKVVEIGKSFECVAADRRGDTRPVKVTAGGVDEEDRWELILEEGDE</sequence>
<evidence type="ECO:0000313" key="2">
    <source>
        <dbReference type="EMBL" id="OHU01442.1"/>
    </source>
</evidence>
<evidence type="ECO:0000259" key="1">
    <source>
        <dbReference type="Pfam" id="PF14230"/>
    </source>
</evidence>
<reference evidence="2 3" key="1">
    <citation type="submission" date="2016-10" db="EMBL/GenBank/DDBJ databases">
        <title>Evaluation of Human, Animal and Environmental Mycobacterium chelonae Isolates by Core Genome Phylogenomic Analysis, Targeted Gene Comparison, and Anti-microbial Susceptibility Patterns: A Tale of Mistaken Identities.</title>
        <authorList>
            <person name="Fogelson S.B."/>
            <person name="Camus A.C."/>
            <person name="Lorenz W."/>
            <person name="Vasireddy R."/>
            <person name="Vasireddy S."/>
            <person name="Smith T."/>
            <person name="Brown-Elliott B.A."/>
            <person name="Wallace R.J.Jr."/>
            <person name="Hasan N.A."/>
            <person name="Reischl U."/>
            <person name="Sanchez S."/>
        </authorList>
    </citation>
    <scope>NUCLEOTIDE SEQUENCE [LARGE SCALE GENOMIC DNA]</scope>
    <source>
        <strain evidence="2 3">24999</strain>
    </source>
</reference>
<dbReference type="OrthoDB" id="5244388at2"/>
<dbReference type="STRING" id="1908205.BKG60_16060"/>
<evidence type="ECO:0000313" key="3">
    <source>
        <dbReference type="Proteomes" id="UP000179636"/>
    </source>
</evidence>
<dbReference type="Pfam" id="PF14230">
    <property type="entry name" value="DUF4333"/>
    <property type="match status" value="1"/>
</dbReference>
<organism evidence="2 3">
    <name type="scientific">Mycobacterium syngnathidarum</name>
    <dbReference type="NCBI Taxonomy" id="1908205"/>
    <lineage>
        <taxon>Bacteria</taxon>
        <taxon>Bacillati</taxon>
        <taxon>Actinomycetota</taxon>
        <taxon>Actinomycetes</taxon>
        <taxon>Mycobacteriales</taxon>
        <taxon>Mycobacteriaceae</taxon>
        <taxon>Mycobacterium</taxon>
    </lineage>
</organism>
<proteinExistence type="predicted"/>
<dbReference type="Proteomes" id="UP000179636">
    <property type="component" value="Unassembled WGS sequence"/>
</dbReference>
<dbReference type="InterPro" id="IPR025637">
    <property type="entry name" value="DUF4333"/>
</dbReference>
<dbReference type="EMBL" id="MLHV01000007">
    <property type="protein sequence ID" value="OHU01442.1"/>
    <property type="molecule type" value="Genomic_DNA"/>
</dbReference>
<accession>A0A1S1K365</accession>
<keyword evidence="3" id="KW-1185">Reference proteome</keyword>
<accession>A0A1Q9WA20</accession>
<dbReference type="AlphaFoldDB" id="A0A1Q9WA20"/>